<proteinExistence type="predicted"/>
<accession>A0ABU0I2U4</accession>
<evidence type="ECO:0000313" key="2">
    <source>
        <dbReference type="Proteomes" id="UP001231124"/>
    </source>
</evidence>
<dbReference type="RefSeq" id="WP_238202407.1">
    <property type="nucleotide sequence ID" value="NZ_BPQE01000011.1"/>
</dbReference>
<sequence>MPRYVLANSQNGRFHGDTGRLSGADIGSPVDAALALDEAMGRAPRGYGRARIGSGDATFDVYQVDAAPNLRPGASDDECLAHARRHGTHVASLISYLS</sequence>
<name>A0ABU0I2U4_9HYPH</name>
<dbReference type="EMBL" id="JAUSVP010000008">
    <property type="protein sequence ID" value="MDQ0448422.1"/>
    <property type="molecule type" value="Genomic_DNA"/>
</dbReference>
<protein>
    <submittedName>
        <fullName evidence="1">Uncharacterized protein</fullName>
    </submittedName>
</protein>
<organism evidence="1 2">
    <name type="scientific">Methylobacterium aerolatum</name>
    <dbReference type="NCBI Taxonomy" id="418708"/>
    <lineage>
        <taxon>Bacteria</taxon>
        <taxon>Pseudomonadati</taxon>
        <taxon>Pseudomonadota</taxon>
        <taxon>Alphaproteobacteria</taxon>
        <taxon>Hyphomicrobiales</taxon>
        <taxon>Methylobacteriaceae</taxon>
        <taxon>Methylobacterium</taxon>
    </lineage>
</organism>
<reference evidence="1 2" key="1">
    <citation type="submission" date="2023-07" db="EMBL/GenBank/DDBJ databases">
        <title>Genomic Encyclopedia of Type Strains, Phase IV (KMG-IV): sequencing the most valuable type-strain genomes for metagenomic binning, comparative biology and taxonomic classification.</title>
        <authorList>
            <person name="Goeker M."/>
        </authorList>
    </citation>
    <scope>NUCLEOTIDE SEQUENCE [LARGE SCALE GENOMIC DNA]</scope>
    <source>
        <strain evidence="1 2">DSM 19013</strain>
    </source>
</reference>
<evidence type="ECO:0000313" key="1">
    <source>
        <dbReference type="EMBL" id="MDQ0448422.1"/>
    </source>
</evidence>
<keyword evidence="2" id="KW-1185">Reference proteome</keyword>
<comment type="caution">
    <text evidence="1">The sequence shown here is derived from an EMBL/GenBank/DDBJ whole genome shotgun (WGS) entry which is preliminary data.</text>
</comment>
<gene>
    <name evidence="1" type="ORF">QO012_002931</name>
</gene>
<dbReference type="Proteomes" id="UP001231124">
    <property type="component" value="Unassembled WGS sequence"/>
</dbReference>